<name>A0AAD9XHU6_9ROSI</name>
<evidence type="ECO:0000256" key="1">
    <source>
        <dbReference type="ARBA" id="ARBA00022737"/>
    </source>
</evidence>
<feature type="compositionally biased region" description="Polar residues" evidence="2">
    <location>
        <begin position="83"/>
        <end position="98"/>
    </location>
</feature>
<dbReference type="GO" id="GO:0005829">
    <property type="term" value="C:cytosol"/>
    <property type="evidence" value="ECO:0007669"/>
    <property type="project" value="TreeGrafter"/>
</dbReference>
<organism evidence="3 4">
    <name type="scientific">Dipteronia dyeriana</name>
    <dbReference type="NCBI Taxonomy" id="168575"/>
    <lineage>
        <taxon>Eukaryota</taxon>
        <taxon>Viridiplantae</taxon>
        <taxon>Streptophyta</taxon>
        <taxon>Embryophyta</taxon>
        <taxon>Tracheophyta</taxon>
        <taxon>Spermatophyta</taxon>
        <taxon>Magnoliopsida</taxon>
        <taxon>eudicotyledons</taxon>
        <taxon>Gunneridae</taxon>
        <taxon>Pentapetalae</taxon>
        <taxon>rosids</taxon>
        <taxon>malvids</taxon>
        <taxon>Sapindales</taxon>
        <taxon>Sapindaceae</taxon>
        <taxon>Hippocastanoideae</taxon>
        <taxon>Acereae</taxon>
        <taxon>Dipteronia</taxon>
    </lineage>
</organism>
<dbReference type="GO" id="GO:0034198">
    <property type="term" value="P:cellular response to amino acid starvation"/>
    <property type="evidence" value="ECO:0007669"/>
    <property type="project" value="TreeGrafter"/>
</dbReference>
<evidence type="ECO:0000256" key="2">
    <source>
        <dbReference type="SAM" id="MobiDB-lite"/>
    </source>
</evidence>
<evidence type="ECO:0000313" key="3">
    <source>
        <dbReference type="EMBL" id="KAK2659511.1"/>
    </source>
</evidence>
<sequence>MRSFVTEPKDTIPFIRLLLPGIEKLIEDKTPEGLNVVATLGSLISEMGEESFSDLDSWLLDTLQSDYSNVERSGAAQGLSEEIGSTSVHSVATTPNQPESDDRSLQTSERSTLNPFSMADLFHEGQAVIERYISNPFIIPDLLLEGRMRVPTEGYIKRCREGRHGMVWANVPCQHMVWCDSCKNEAVEAIGSIHGHTCQICGRNVEGICRRPM</sequence>
<keyword evidence="1" id="KW-0677">Repeat</keyword>
<evidence type="ECO:0000313" key="4">
    <source>
        <dbReference type="Proteomes" id="UP001280121"/>
    </source>
</evidence>
<comment type="caution">
    <text evidence="3">The sequence shown here is derived from an EMBL/GenBank/DDBJ whole genome shotgun (WGS) entry which is preliminary data.</text>
</comment>
<gene>
    <name evidence="3" type="ORF">Ddye_006044</name>
</gene>
<accession>A0AAD9XHU6</accession>
<feature type="region of interest" description="Disordered" evidence="2">
    <location>
        <begin position="74"/>
        <end position="109"/>
    </location>
</feature>
<dbReference type="Proteomes" id="UP001280121">
    <property type="component" value="Unassembled WGS sequence"/>
</dbReference>
<dbReference type="EMBL" id="JANJYI010000002">
    <property type="protein sequence ID" value="KAK2659511.1"/>
    <property type="molecule type" value="Genomic_DNA"/>
</dbReference>
<protein>
    <submittedName>
        <fullName evidence="3">Uncharacterized protein</fullName>
    </submittedName>
</protein>
<dbReference type="PANTHER" id="PTHR23346">
    <property type="entry name" value="TRANSLATIONAL ACTIVATOR GCN1-RELATED"/>
    <property type="match status" value="1"/>
</dbReference>
<dbReference type="GO" id="GO:0019887">
    <property type="term" value="F:protein kinase regulator activity"/>
    <property type="evidence" value="ECO:0007669"/>
    <property type="project" value="TreeGrafter"/>
</dbReference>
<keyword evidence="4" id="KW-1185">Reference proteome</keyword>
<dbReference type="AlphaFoldDB" id="A0AAD9XHU6"/>
<proteinExistence type="predicted"/>
<dbReference type="GO" id="GO:0006417">
    <property type="term" value="P:regulation of translation"/>
    <property type="evidence" value="ECO:0007669"/>
    <property type="project" value="TreeGrafter"/>
</dbReference>
<dbReference type="PANTHER" id="PTHR23346:SF7">
    <property type="entry name" value="STALLED RIBOSOME SENSOR GCN1"/>
    <property type="match status" value="1"/>
</dbReference>
<reference evidence="3" key="1">
    <citation type="journal article" date="2023" name="Plant J.">
        <title>Genome sequences and population genomics provide insights into the demographic history, inbreeding, and mutation load of two 'living fossil' tree species of Dipteronia.</title>
        <authorList>
            <person name="Feng Y."/>
            <person name="Comes H.P."/>
            <person name="Chen J."/>
            <person name="Zhu S."/>
            <person name="Lu R."/>
            <person name="Zhang X."/>
            <person name="Li P."/>
            <person name="Qiu J."/>
            <person name="Olsen K.M."/>
            <person name="Qiu Y."/>
        </authorList>
    </citation>
    <scope>NUCLEOTIDE SEQUENCE</scope>
    <source>
        <strain evidence="3">KIB01</strain>
    </source>
</reference>